<dbReference type="EMBL" id="JADNYJ010000159">
    <property type="protein sequence ID" value="KAF8878363.1"/>
    <property type="molecule type" value="Genomic_DNA"/>
</dbReference>
<proteinExistence type="predicted"/>
<protein>
    <submittedName>
        <fullName evidence="1">Uncharacterized protein</fullName>
    </submittedName>
</protein>
<evidence type="ECO:0000313" key="2">
    <source>
        <dbReference type="Proteomes" id="UP000724874"/>
    </source>
</evidence>
<comment type="caution">
    <text evidence="1">The sequence shown here is derived from an EMBL/GenBank/DDBJ whole genome shotgun (WGS) entry which is preliminary data.</text>
</comment>
<accession>A0A9P5NC86</accession>
<name>A0A9P5NC86_GYMJU</name>
<organism evidence="1 2">
    <name type="scientific">Gymnopilus junonius</name>
    <name type="common">Spectacular rustgill mushroom</name>
    <name type="synonym">Gymnopilus spectabilis subsp. junonius</name>
    <dbReference type="NCBI Taxonomy" id="109634"/>
    <lineage>
        <taxon>Eukaryota</taxon>
        <taxon>Fungi</taxon>
        <taxon>Dikarya</taxon>
        <taxon>Basidiomycota</taxon>
        <taxon>Agaricomycotina</taxon>
        <taxon>Agaricomycetes</taxon>
        <taxon>Agaricomycetidae</taxon>
        <taxon>Agaricales</taxon>
        <taxon>Agaricineae</taxon>
        <taxon>Hymenogastraceae</taxon>
        <taxon>Gymnopilus</taxon>
    </lineage>
</organism>
<evidence type="ECO:0000313" key="1">
    <source>
        <dbReference type="EMBL" id="KAF8878363.1"/>
    </source>
</evidence>
<dbReference type="AlphaFoldDB" id="A0A9P5NC86"/>
<reference evidence="1" key="1">
    <citation type="submission" date="2020-11" db="EMBL/GenBank/DDBJ databases">
        <authorList>
            <consortium name="DOE Joint Genome Institute"/>
            <person name="Ahrendt S."/>
            <person name="Riley R."/>
            <person name="Andreopoulos W."/>
            <person name="LaButti K."/>
            <person name="Pangilinan J."/>
            <person name="Ruiz-duenas F.J."/>
            <person name="Barrasa J.M."/>
            <person name="Sanchez-Garcia M."/>
            <person name="Camarero S."/>
            <person name="Miyauchi S."/>
            <person name="Serrano A."/>
            <person name="Linde D."/>
            <person name="Babiker R."/>
            <person name="Drula E."/>
            <person name="Ayuso-Fernandez I."/>
            <person name="Pacheco R."/>
            <person name="Padilla G."/>
            <person name="Ferreira P."/>
            <person name="Barriuso J."/>
            <person name="Kellner H."/>
            <person name="Castanera R."/>
            <person name="Alfaro M."/>
            <person name="Ramirez L."/>
            <person name="Pisabarro A.G."/>
            <person name="Kuo A."/>
            <person name="Tritt A."/>
            <person name="Lipzen A."/>
            <person name="He G."/>
            <person name="Yan M."/>
            <person name="Ng V."/>
            <person name="Cullen D."/>
            <person name="Martin F."/>
            <person name="Rosso M.-N."/>
            <person name="Henrissat B."/>
            <person name="Hibbett D."/>
            <person name="Martinez A.T."/>
            <person name="Grigoriev I.V."/>
        </authorList>
    </citation>
    <scope>NUCLEOTIDE SEQUENCE</scope>
    <source>
        <strain evidence="1">AH 44721</strain>
    </source>
</reference>
<keyword evidence="2" id="KW-1185">Reference proteome</keyword>
<dbReference type="Proteomes" id="UP000724874">
    <property type="component" value="Unassembled WGS sequence"/>
</dbReference>
<gene>
    <name evidence="1" type="ORF">CPB84DRAFT_1714594</name>
</gene>
<sequence>MDNFLKQNVGRMDNKRNEEKEFLEMEISSERDKNTVFGQWMGHFHPRRNTHTKVPMRGSTYFYRVINRAEFFFHCIF</sequence>